<organism evidence="2 3">
    <name type="scientific">Virgisporangium aurantiacum</name>
    <dbReference type="NCBI Taxonomy" id="175570"/>
    <lineage>
        <taxon>Bacteria</taxon>
        <taxon>Bacillati</taxon>
        <taxon>Actinomycetota</taxon>
        <taxon>Actinomycetes</taxon>
        <taxon>Micromonosporales</taxon>
        <taxon>Micromonosporaceae</taxon>
        <taxon>Virgisporangium</taxon>
    </lineage>
</organism>
<name>A0A8J3ZAW2_9ACTN</name>
<gene>
    <name evidence="2" type="ORF">Vau01_058110</name>
</gene>
<evidence type="ECO:0000259" key="1">
    <source>
        <dbReference type="Pfam" id="PF11706"/>
    </source>
</evidence>
<dbReference type="InterPro" id="IPR010852">
    <property type="entry name" value="ABATE"/>
</dbReference>
<dbReference type="RefSeq" id="WP_203998800.1">
    <property type="nucleotide sequence ID" value="NZ_BOPG01000034.1"/>
</dbReference>
<dbReference type="InterPro" id="IPR023286">
    <property type="entry name" value="ABATE_dom_sf"/>
</dbReference>
<dbReference type="PANTHER" id="PTHR35525">
    <property type="entry name" value="BLL6575 PROTEIN"/>
    <property type="match status" value="1"/>
</dbReference>
<comment type="caution">
    <text evidence="2">The sequence shown here is derived from an EMBL/GenBank/DDBJ whole genome shotgun (WGS) entry which is preliminary data.</text>
</comment>
<dbReference type="Pfam" id="PF11706">
    <property type="entry name" value="zf-CGNR"/>
    <property type="match status" value="1"/>
</dbReference>
<proteinExistence type="predicted"/>
<evidence type="ECO:0000313" key="3">
    <source>
        <dbReference type="Proteomes" id="UP000612585"/>
    </source>
</evidence>
<dbReference type="EMBL" id="BOPG01000034">
    <property type="protein sequence ID" value="GIJ58295.1"/>
    <property type="molecule type" value="Genomic_DNA"/>
</dbReference>
<keyword evidence="3" id="KW-1185">Reference proteome</keyword>
<dbReference type="PANTHER" id="PTHR35525:SF3">
    <property type="entry name" value="BLL6575 PROTEIN"/>
    <property type="match status" value="1"/>
</dbReference>
<dbReference type="Pfam" id="PF07336">
    <property type="entry name" value="ABATE"/>
    <property type="match status" value="1"/>
</dbReference>
<dbReference type="SUPFAM" id="SSF160904">
    <property type="entry name" value="Jann2411-like"/>
    <property type="match status" value="1"/>
</dbReference>
<dbReference type="AlphaFoldDB" id="A0A8J3ZAW2"/>
<reference evidence="2" key="1">
    <citation type="submission" date="2021-01" db="EMBL/GenBank/DDBJ databases">
        <title>Whole genome shotgun sequence of Virgisporangium aurantiacum NBRC 16421.</title>
        <authorList>
            <person name="Komaki H."/>
            <person name="Tamura T."/>
        </authorList>
    </citation>
    <scope>NUCLEOTIDE SEQUENCE</scope>
    <source>
        <strain evidence="2">NBRC 16421</strain>
    </source>
</reference>
<feature type="domain" description="Zinc finger CGNR" evidence="1">
    <location>
        <begin position="138"/>
        <end position="180"/>
    </location>
</feature>
<dbReference type="Proteomes" id="UP000612585">
    <property type="component" value="Unassembled WGS sequence"/>
</dbReference>
<evidence type="ECO:0000313" key="2">
    <source>
        <dbReference type="EMBL" id="GIJ58295.1"/>
    </source>
</evidence>
<dbReference type="InterPro" id="IPR021005">
    <property type="entry name" value="Znf_CGNR"/>
</dbReference>
<protein>
    <recommendedName>
        <fullName evidence="1">Zinc finger CGNR domain-containing protein</fullName>
    </recommendedName>
</protein>
<accession>A0A8J3ZAW2</accession>
<dbReference type="Gene3D" id="1.10.3300.10">
    <property type="entry name" value="Jann2411-like domain"/>
    <property type="match status" value="1"/>
</dbReference>
<sequence>MGVAAFRFVGGRLCLDFVATLGKRGIVDLERLRTPADLARWAVEAGLCRTAPAVVDADLSAARTLREAIHRLVTGSGRRPAPADLRTVNDRARRRPVPTLGWSASGFHATSHVADAHDVLAAAAADAVTLLTGPDAERVRKCLAPDCTLLFVDQSQNGRVWCAMNACGAKAKMRSLRERRRSQ</sequence>